<evidence type="ECO:0000256" key="3">
    <source>
        <dbReference type="ARBA" id="ARBA00005822"/>
    </source>
</evidence>
<protein>
    <submittedName>
        <fullName evidence="12">Bardet-Biedl syndrome 5 protein</fullName>
    </submittedName>
</protein>
<dbReference type="GO" id="GO:0034464">
    <property type="term" value="C:BBSome"/>
    <property type="evidence" value="ECO:0007669"/>
    <property type="project" value="InterPro"/>
</dbReference>
<keyword evidence="7" id="KW-0472">Membrane</keyword>
<dbReference type="InterPro" id="IPR006606">
    <property type="entry name" value="BBL5"/>
</dbReference>
<name>A0A0N5ANT9_9BILA</name>
<evidence type="ECO:0000256" key="5">
    <source>
        <dbReference type="ARBA" id="ARBA00022490"/>
    </source>
</evidence>
<keyword evidence="6" id="KW-0969">Cilium</keyword>
<accession>A0A0N5ANT9</accession>
<evidence type="ECO:0000256" key="6">
    <source>
        <dbReference type="ARBA" id="ARBA00023069"/>
    </source>
</evidence>
<sequence length="350" mass="39896">MENCGNVWQDRDIRFDLDFKCLRLIPGEKLLEKIESVEDTKGNNGDKGTLRITNIRLIWYANQMPRINLSIGYNAVKGITTRLVSTKLRCQCESLYIVASNASSRFEFIFTCLNPWQRKLYATVIGLHRAYETSKLYREVKLRGSLLNDDDQLRILPMETQCERIDGVWNLSREQGTLGCMILTNVRVVWYSAMNNLYNASIPYMRVRCIRTVQSKFGQALVIETTAQSHSLNGSIVLGFRVDPIEKLKEVCKSMQVLHCAFIKNPNFGVQYKRDQSSSPQAVGKAVESIDDDVEVDQRPLRPDAYAAYYADGVGKTEVRPPVFCRELGVSVEQLKPGFTITDLWNINVD</sequence>
<dbReference type="InterPro" id="IPR030804">
    <property type="entry name" value="BBS5/fem-3"/>
</dbReference>
<keyword evidence="8" id="KW-0206">Cytoskeleton</keyword>
<evidence type="ECO:0000256" key="8">
    <source>
        <dbReference type="ARBA" id="ARBA00023212"/>
    </source>
</evidence>
<dbReference type="PANTHER" id="PTHR21351">
    <property type="entry name" value="BARDET-BIEDL SYNDROME PROTEIN 5"/>
    <property type="match status" value="1"/>
</dbReference>
<keyword evidence="4" id="KW-1003">Cell membrane</keyword>
<evidence type="ECO:0000256" key="4">
    <source>
        <dbReference type="ARBA" id="ARBA00022475"/>
    </source>
</evidence>
<feature type="domain" description="BBSome complex member BBS5 PH" evidence="10">
    <location>
        <begin position="159"/>
        <end position="213"/>
    </location>
</feature>
<dbReference type="STRING" id="451379.A0A0N5ANT9"/>
<dbReference type="WBParaSite" id="SMUV_0000628801-mRNA-1">
    <property type="protein sequence ID" value="SMUV_0000628801-mRNA-1"/>
    <property type="gene ID" value="SMUV_0000628801"/>
</dbReference>
<dbReference type="GO" id="GO:0034451">
    <property type="term" value="C:centriolar satellite"/>
    <property type="evidence" value="ECO:0007669"/>
    <property type="project" value="UniProtKB-SubCell"/>
</dbReference>
<evidence type="ECO:0000256" key="1">
    <source>
        <dbReference type="ARBA" id="ARBA00004309"/>
    </source>
</evidence>
<evidence type="ECO:0000256" key="9">
    <source>
        <dbReference type="ARBA" id="ARBA00023273"/>
    </source>
</evidence>
<evidence type="ECO:0000313" key="12">
    <source>
        <dbReference type="WBParaSite" id="SMUV_0000628801-mRNA-1"/>
    </source>
</evidence>
<dbReference type="GO" id="GO:0036064">
    <property type="term" value="C:ciliary basal body"/>
    <property type="evidence" value="ECO:0007669"/>
    <property type="project" value="TreeGrafter"/>
</dbReference>
<evidence type="ECO:0000313" key="11">
    <source>
        <dbReference type="Proteomes" id="UP000046393"/>
    </source>
</evidence>
<organism evidence="11 12">
    <name type="scientific">Syphacia muris</name>
    <dbReference type="NCBI Taxonomy" id="451379"/>
    <lineage>
        <taxon>Eukaryota</taxon>
        <taxon>Metazoa</taxon>
        <taxon>Ecdysozoa</taxon>
        <taxon>Nematoda</taxon>
        <taxon>Chromadorea</taxon>
        <taxon>Rhabditida</taxon>
        <taxon>Spirurina</taxon>
        <taxon>Oxyuridomorpha</taxon>
        <taxon>Oxyuroidea</taxon>
        <taxon>Oxyuridae</taxon>
        <taxon>Syphacia</taxon>
    </lineage>
</organism>
<dbReference type="SMART" id="SM00683">
    <property type="entry name" value="DM16"/>
    <property type="match status" value="2"/>
</dbReference>
<dbReference type="Proteomes" id="UP000046393">
    <property type="component" value="Unplaced"/>
</dbReference>
<evidence type="ECO:0000256" key="7">
    <source>
        <dbReference type="ARBA" id="ARBA00023136"/>
    </source>
</evidence>
<dbReference type="PANTHER" id="PTHR21351:SF0">
    <property type="entry name" value="BARDET-BIEDL SYNDROME 5 PROTEIN"/>
    <property type="match status" value="1"/>
</dbReference>
<comment type="similarity">
    <text evidence="3">Belongs to the BBS5 family.</text>
</comment>
<dbReference type="GO" id="GO:0060271">
    <property type="term" value="P:cilium assembly"/>
    <property type="evidence" value="ECO:0007669"/>
    <property type="project" value="TreeGrafter"/>
</dbReference>
<proteinExistence type="inferred from homology"/>
<reference evidence="12" key="1">
    <citation type="submission" date="2017-02" db="UniProtKB">
        <authorList>
            <consortium name="WormBaseParasite"/>
        </authorList>
    </citation>
    <scope>IDENTIFICATION</scope>
</reference>
<feature type="domain" description="BBSome complex member BBS5 PH" evidence="10">
    <location>
        <begin position="28"/>
        <end position="82"/>
    </location>
</feature>
<dbReference type="InterPro" id="IPR014003">
    <property type="entry name" value="BBS5_PH"/>
</dbReference>
<keyword evidence="9" id="KW-0966">Cell projection</keyword>
<keyword evidence="11" id="KW-1185">Reference proteome</keyword>
<dbReference type="PIRSF" id="PIRSF010072">
    <property type="entry name" value="DUF1448"/>
    <property type="match status" value="1"/>
</dbReference>
<dbReference type="AlphaFoldDB" id="A0A0N5ANT9"/>
<keyword evidence="5" id="KW-0963">Cytoplasm</keyword>
<evidence type="ECO:0000259" key="10">
    <source>
        <dbReference type="SMART" id="SM00683"/>
    </source>
</evidence>
<dbReference type="GO" id="GO:0060170">
    <property type="term" value="C:ciliary membrane"/>
    <property type="evidence" value="ECO:0007669"/>
    <property type="project" value="UniProtKB-SubCell"/>
</dbReference>
<comment type="subcellular location">
    <subcellularLocation>
        <location evidence="1">Cell projection</location>
        <location evidence="1">Cilium membrane</location>
    </subcellularLocation>
    <subcellularLocation>
        <location evidence="2">Cytoplasm</location>
        <location evidence="2">Cytoskeleton</location>
        <location evidence="2">Microtubule organizing center</location>
        <location evidence="2">Centrosome</location>
        <location evidence="2">Centriolar satellite</location>
    </subcellularLocation>
</comment>
<dbReference type="GO" id="GO:0032266">
    <property type="term" value="F:phosphatidylinositol-3-phosphate binding"/>
    <property type="evidence" value="ECO:0007669"/>
    <property type="project" value="TreeGrafter"/>
</dbReference>
<evidence type="ECO:0000256" key="2">
    <source>
        <dbReference type="ARBA" id="ARBA00004607"/>
    </source>
</evidence>
<dbReference type="Pfam" id="PF07289">
    <property type="entry name" value="BBL5"/>
    <property type="match status" value="1"/>
</dbReference>